<comment type="caution">
    <text evidence="4">The sequence shown here is derived from an EMBL/GenBank/DDBJ whole genome shotgun (WGS) entry which is preliminary data.</text>
</comment>
<dbReference type="RefSeq" id="WP_109534139.1">
    <property type="nucleotide sequence ID" value="NZ_QEYD01000009.1"/>
</dbReference>
<dbReference type="OrthoDB" id="9814202at2"/>
<dbReference type="GeneID" id="94366178"/>
<feature type="domain" description="EAL" evidence="2">
    <location>
        <begin position="247"/>
        <end position="502"/>
    </location>
</feature>
<keyword evidence="1" id="KW-0812">Transmembrane</keyword>
<sequence>MKTTAYHWLIRQAARPGLWLLVPVPVLTLVTILADLPEGVRLAVLIPQALLLRAAFRILQRTGPRAGIAPDSDTSLRQRDDILALLRAGRTGTTGAAALAIRLDEAPRLRRQLGPARYAALLDALTLNLGTVLRAQDLFCPLDDDGFGVALGNVARAGEPGGDAGGDTGTVFRICQRIVSRLSEPLTIDGAALWPSVSIGYCLSPRAAMLNGLDMLQAAERAARKALVAGPGAVVSYSVVDFPAALSGNRVADLRRALETGEIRAHFQPQIKTDTGAVSGFEALARWHHPKSGLLPPGEFLPQIEAAGLSGKLAARMLTDALTMLSGLDAAGLAAPKVSINCSAEDLRNARLADEIAWELDRFDLTPDRLSIEILETVVANDEDDTAVRTIARLATMGCGIDLDDFGTGHASIATIRRFAISRIKIDRSFVTNLHADEDQCRMVAAILSMARQLGVETLAEGVEHPAEQVKLAQMGCDHLQGFAIARPMPASDLPTWLNAHRQALERGEPWLDDVAQTRAPPGHAAQ</sequence>
<feature type="transmembrane region" description="Helical" evidence="1">
    <location>
        <begin position="16"/>
        <end position="34"/>
    </location>
</feature>
<dbReference type="Pfam" id="PF00563">
    <property type="entry name" value="EAL"/>
    <property type="match status" value="1"/>
</dbReference>
<protein>
    <submittedName>
        <fullName evidence="4">Diguanylate cyclase</fullName>
    </submittedName>
</protein>
<evidence type="ECO:0000313" key="4">
    <source>
        <dbReference type="EMBL" id="PWE27723.1"/>
    </source>
</evidence>
<dbReference type="InterPro" id="IPR001633">
    <property type="entry name" value="EAL_dom"/>
</dbReference>
<gene>
    <name evidence="4" type="ORF">C4N9_14885</name>
</gene>
<dbReference type="InterPro" id="IPR029787">
    <property type="entry name" value="Nucleotide_cyclase"/>
</dbReference>
<dbReference type="InterPro" id="IPR035919">
    <property type="entry name" value="EAL_sf"/>
</dbReference>
<dbReference type="Proteomes" id="UP000244940">
    <property type="component" value="Unassembled WGS sequence"/>
</dbReference>
<organism evidence="4 5">
    <name type="scientific">Pararhodobacter marinus</name>
    <dbReference type="NCBI Taxonomy" id="2184063"/>
    <lineage>
        <taxon>Bacteria</taxon>
        <taxon>Pseudomonadati</taxon>
        <taxon>Pseudomonadota</taxon>
        <taxon>Alphaproteobacteria</taxon>
        <taxon>Rhodobacterales</taxon>
        <taxon>Paracoccaceae</taxon>
        <taxon>Pararhodobacter</taxon>
    </lineage>
</organism>
<dbReference type="SMART" id="SM00052">
    <property type="entry name" value="EAL"/>
    <property type="match status" value="1"/>
</dbReference>
<feature type="domain" description="GGDEF" evidence="3">
    <location>
        <begin position="94"/>
        <end position="239"/>
    </location>
</feature>
<dbReference type="PROSITE" id="PS50887">
    <property type="entry name" value="GGDEF"/>
    <property type="match status" value="1"/>
</dbReference>
<keyword evidence="1" id="KW-1133">Transmembrane helix</keyword>
<dbReference type="Gene3D" id="3.30.70.270">
    <property type="match status" value="1"/>
</dbReference>
<dbReference type="SUPFAM" id="SSF141868">
    <property type="entry name" value="EAL domain-like"/>
    <property type="match status" value="1"/>
</dbReference>
<evidence type="ECO:0000259" key="2">
    <source>
        <dbReference type="PROSITE" id="PS50883"/>
    </source>
</evidence>
<proteinExistence type="predicted"/>
<dbReference type="PANTHER" id="PTHR33121">
    <property type="entry name" value="CYCLIC DI-GMP PHOSPHODIESTERASE PDEF"/>
    <property type="match status" value="1"/>
</dbReference>
<dbReference type="PROSITE" id="PS50883">
    <property type="entry name" value="EAL"/>
    <property type="match status" value="1"/>
</dbReference>
<reference evidence="4 5" key="1">
    <citation type="submission" date="2018-05" db="EMBL/GenBank/DDBJ databases">
        <title>Pararhodobacter marina sp. nov., isolated from deep-sea water of the Indian Ocean.</title>
        <authorList>
            <person name="Lai Q.Sr."/>
            <person name="Liu X."/>
            <person name="Shao Z."/>
        </authorList>
    </citation>
    <scope>NUCLEOTIDE SEQUENCE [LARGE SCALE GENOMIC DNA]</scope>
    <source>
        <strain evidence="4 5">CIC4N-9</strain>
    </source>
</reference>
<keyword evidence="5" id="KW-1185">Reference proteome</keyword>
<dbReference type="InterPro" id="IPR000160">
    <property type="entry name" value="GGDEF_dom"/>
</dbReference>
<dbReference type="InterPro" id="IPR050706">
    <property type="entry name" value="Cyclic-di-GMP_PDE-like"/>
</dbReference>
<dbReference type="AlphaFoldDB" id="A0A2U2C786"/>
<evidence type="ECO:0000313" key="5">
    <source>
        <dbReference type="Proteomes" id="UP000244940"/>
    </source>
</evidence>
<dbReference type="EMBL" id="QEYD01000009">
    <property type="protein sequence ID" value="PWE27723.1"/>
    <property type="molecule type" value="Genomic_DNA"/>
</dbReference>
<dbReference type="Pfam" id="PF00990">
    <property type="entry name" value="GGDEF"/>
    <property type="match status" value="1"/>
</dbReference>
<dbReference type="SUPFAM" id="SSF55073">
    <property type="entry name" value="Nucleotide cyclase"/>
    <property type="match status" value="1"/>
</dbReference>
<accession>A0A2U2C786</accession>
<dbReference type="Gene3D" id="3.20.20.450">
    <property type="entry name" value="EAL domain"/>
    <property type="match status" value="1"/>
</dbReference>
<name>A0A2U2C786_9RHOB</name>
<dbReference type="InterPro" id="IPR043128">
    <property type="entry name" value="Rev_trsase/Diguanyl_cyclase"/>
</dbReference>
<evidence type="ECO:0000259" key="3">
    <source>
        <dbReference type="PROSITE" id="PS50887"/>
    </source>
</evidence>
<dbReference type="GO" id="GO:0071111">
    <property type="term" value="F:cyclic-guanylate-specific phosphodiesterase activity"/>
    <property type="evidence" value="ECO:0007669"/>
    <property type="project" value="InterPro"/>
</dbReference>
<dbReference type="PANTHER" id="PTHR33121:SF70">
    <property type="entry name" value="SIGNALING PROTEIN YKOW"/>
    <property type="match status" value="1"/>
</dbReference>
<dbReference type="CDD" id="cd01948">
    <property type="entry name" value="EAL"/>
    <property type="match status" value="1"/>
</dbReference>
<keyword evidence="1" id="KW-0472">Membrane</keyword>
<evidence type="ECO:0000256" key="1">
    <source>
        <dbReference type="SAM" id="Phobius"/>
    </source>
</evidence>